<dbReference type="SMART" id="SM00448">
    <property type="entry name" value="REC"/>
    <property type="match status" value="2"/>
</dbReference>
<dbReference type="SUPFAM" id="SSF47226">
    <property type="entry name" value="Histidine-containing phosphotransfer domain, HPT domain"/>
    <property type="match status" value="1"/>
</dbReference>
<dbReference type="SMART" id="SM00086">
    <property type="entry name" value="PAC"/>
    <property type="match status" value="2"/>
</dbReference>
<evidence type="ECO:0000256" key="4">
    <source>
        <dbReference type="ARBA" id="ARBA00022679"/>
    </source>
</evidence>
<keyword evidence="4" id="KW-0808">Transferase</keyword>
<dbReference type="GO" id="GO:0005886">
    <property type="term" value="C:plasma membrane"/>
    <property type="evidence" value="ECO:0007669"/>
    <property type="project" value="UniProtKB-SubCell"/>
</dbReference>
<dbReference type="SMART" id="SM00073">
    <property type="entry name" value="HPT"/>
    <property type="match status" value="1"/>
</dbReference>
<feature type="domain" description="HPt" evidence="18">
    <location>
        <begin position="1291"/>
        <end position="1386"/>
    </location>
</feature>
<evidence type="ECO:0000256" key="2">
    <source>
        <dbReference type="ARBA" id="ARBA00012438"/>
    </source>
</evidence>
<keyword evidence="14" id="KW-1133">Transmembrane helix</keyword>
<dbReference type="InterPro" id="IPR005467">
    <property type="entry name" value="His_kinase_dom"/>
</dbReference>
<keyword evidence="20" id="KW-1185">Reference proteome</keyword>
<feature type="domain" description="Response regulatory" evidence="16">
    <location>
        <begin position="1135"/>
        <end position="1253"/>
    </location>
</feature>
<dbReference type="FunFam" id="3.30.565.10:FF:000010">
    <property type="entry name" value="Sensor histidine kinase RcsC"/>
    <property type="match status" value="1"/>
</dbReference>
<protein>
    <recommendedName>
        <fullName evidence="10">Sensory/regulatory protein RpfC</fullName>
        <ecNumber evidence="2">2.7.13.3</ecNumber>
    </recommendedName>
</protein>
<dbReference type="InterPro" id="IPR036097">
    <property type="entry name" value="HisK_dim/P_sf"/>
</dbReference>
<dbReference type="InterPro" id="IPR013656">
    <property type="entry name" value="PAS_4"/>
</dbReference>
<dbReference type="Pfam" id="PF01627">
    <property type="entry name" value="Hpt"/>
    <property type="match status" value="1"/>
</dbReference>
<feature type="transmembrane region" description="Helical" evidence="14">
    <location>
        <begin position="310"/>
        <end position="329"/>
    </location>
</feature>
<evidence type="ECO:0000256" key="12">
    <source>
        <dbReference type="PROSITE-ProRule" id="PRU00169"/>
    </source>
</evidence>
<evidence type="ECO:0000256" key="14">
    <source>
        <dbReference type="SAM" id="Phobius"/>
    </source>
</evidence>
<dbReference type="CDD" id="cd00156">
    <property type="entry name" value="REC"/>
    <property type="match status" value="1"/>
</dbReference>
<evidence type="ECO:0000256" key="7">
    <source>
        <dbReference type="ARBA" id="ARBA00022840"/>
    </source>
</evidence>
<dbReference type="Pfam" id="PF00072">
    <property type="entry name" value="Response_reg"/>
    <property type="match status" value="2"/>
</dbReference>
<dbReference type="Gene3D" id="3.30.450.20">
    <property type="entry name" value="PAS domain"/>
    <property type="match status" value="4"/>
</dbReference>
<dbReference type="InterPro" id="IPR001789">
    <property type="entry name" value="Sig_transdc_resp-reg_receiver"/>
</dbReference>
<dbReference type="InterPro" id="IPR036890">
    <property type="entry name" value="HATPase_C_sf"/>
</dbReference>
<evidence type="ECO:0000256" key="1">
    <source>
        <dbReference type="ARBA" id="ARBA00000085"/>
    </source>
</evidence>
<dbReference type="Gene3D" id="1.10.287.130">
    <property type="match status" value="1"/>
</dbReference>
<dbReference type="PROSITE" id="PS50112">
    <property type="entry name" value="PAS"/>
    <property type="match status" value="2"/>
</dbReference>
<sequence>MPRLSATALSDPQTGKPAKSPLTRSLLIEWLLLGGALLVLAASMAYNLIADYRDTEQREQERLTTQARVIHDNLSRQLDAINRALTNIVGEWADWNQKTEGMDHASSHLKAFTDAMPGVRTMNILDVEGFIRATSRPELLGQNFRERDYFQTAQRQPDPARLYVSSPFKTSLGVWTLSVVRMIPGANGEFAGIVSATLNPEEFKILLDSVRHAPDMWCTLAHSDGEAFLTMPEPISAEDRPPPLPDQVMEAHRSSGHLTSVLRHLDADTGHQHLLALHSIQPDTTQMDKSLVVLVGRDLAAIYAPWFNKAHLLGGLFVLLALITVPSLYATQRRRRFALGRAATADAALREKSAELERFFSVSLDLLCIADMDGRFRKLNPAWERTLGYRPDEMEGAFFLDFVHPKDIAATLEAMSDLMERQSVSRFSNRYRTRDGGYRVIEWYAAPYENRLIYTAARDITEQRQAEQALADRERFMRSLIDILPGMVGYWDTDLRCGFANSCYRDWFGHDPDALRQITLPELLGETLFAQNESFIRAALQGKPQRFERTLTKADGSTGYTWTHYIPDVVDGKVRGFFVLVSDITEIKQAEMAQREALVQAERFREALDHVSSFIYMKDREHRYLYANRPTLDLFGVTADELVGAVDARFFTPAITARLHEVDERVFAGERTAEEIDITDEQGRRHVYWEIKTPIYEAGRTQIWGLCGISTDITARKLQEEELARARTTAEAASRAKSAFLANMSHEIRTPMNAVLGLLQLLRHTDLSARQLDYACKAETAAQSLLAILNDILDFSKVEAGKLVLDETPFRLDDLLRNLSVVLSSALGSREIEVLFKLDPGIPRVLRGDALRLQQVLLNLAGNAIKFTERGEVVVSLHALEINPALARIAFSVSDTGIGIAPERLQAIFEGFTQAESSTTRRYGGTGLGLAICQRLVRLMGGELTVESAPGAGSRFGFTLNFARDAETLAHEHDIRQVSAPLAPVRPQRVLIVDDNAIAREILAGMVDSFGWCAETAAAGAEAIALLQQEASAGRSFDVICIDWRMPGLDGWETVQAIRALTLDPAPAIIMVTAHGKELLGERPAADTSPLNGFLVKPVTPSMLFDAVANATGGRPLLEPPAPTQPGSTRLAGLRLLVVEDNPLNRQVAQELLTHQGAEVEVANDGRQGIERVSTAQPPFDLVLMDLQMPDLDGFEATRILREDMGLTELPIIAMTANARPSDRAACLAVGMNDHVGKPIEIEQLVAAVLRQSGRAPVATTPLAGLAEDADTQESPTGLELVQALARLDHDRALFAGLAQRFADDQGEVVRRVRQSLQANDRETAIRALHTLKGVAGTLGATALAQAAARLEIRLYADTTPAEEETLLANLQERLNDAIDLLLEAAATLTPPPASRPDTTSDPAHLVRLLTELEILLGEHNMRAIALHDTLKHECGAALGEHLAPLDEAMGRLDFPRARQIAINLKDLLAA</sequence>
<evidence type="ECO:0000259" key="15">
    <source>
        <dbReference type="PROSITE" id="PS50109"/>
    </source>
</evidence>
<reference evidence="19 20" key="1">
    <citation type="submission" date="2019-03" db="EMBL/GenBank/DDBJ databases">
        <title>Genomic Encyclopedia of Type Strains, Phase IV (KMG-IV): sequencing the most valuable type-strain genomes for metagenomic binning, comparative biology and taxonomic classification.</title>
        <authorList>
            <person name="Goeker M."/>
        </authorList>
    </citation>
    <scope>NUCLEOTIDE SEQUENCE [LARGE SCALE GENOMIC DNA]</scope>
    <source>
        <strain evidence="19 20">DSM 13587</strain>
    </source>
</reference>
<dbReference type="CDD" id="cd16922">
    <property type="entry name" value="HATPase_EvgS-ArcB-TorS-like"/>
    <property type="match status" value="1"/>
</dbReference>
<name>A0A4R3MUI5_9GAMM</name>
<feature type="domain" description="PAS" evidence="17">
    <location>
        <begin position="600"/>
        <end position="670"/>
    </location>
</feature>
<dbReference type="SMART" id="SM00388">
    <property type="entry name" value="HisKA"/>
    <property type="match status" value="1"/>
</dbReference>
<dbReference type="InterPro" id="IPR013655">
    <property type="entry name" value="PAS_fold_3"/>
</dbReference>
<feature type="region of interest" description="Disordered" evidence="13">
    <location>
        <begin position="1"/>
        <end position="20"/>
    </location>
</feature>
<dbReference type="PROSITE" id="PS50894">
    <property type="entry name" value="HPT"/>
    <property type="match status" value="1"/>
</dbReference>
<evidence type="ECO:0000256" key="6">
    <source>
        <dbReference type="ARBA" id="ARBA00022777"/>
    </source>
</evidence>
<dbReference type="InterPro" id="IPR008207">
    <property type="entry name" value="Sig_transdc_His_kin_Hpt_dom"/>
</dbReference>
<dbReference type="InterPro" id="IPR036641">
    <property type="entry name" value="HPT_dom_sf"/>
</dbReference>
<dbReference type="GO" id="GO:0000155">
    <property type="term" value="F:phosphorelay sensor kinase activity"/>
    <property type="evidence" value="ECO:0007669"/>
    <property type="project" value="InterPro"/>
</dbReference>
<dbReference type="Gene3D" id="3.30.565.10">
    <property type="entry name" value="Histidine kinase-like ATPase, C-terminal domain"/>
    <property type="match status" value="1"/>
</dbReference>
<dbReference type="SMART" id="SM00387">
    <property type="entry name" value="HATPase_c"/>
    <property type="match status" value="1"/>
</dbReference>
<keyword evidence="8" id="KW-0902">Two-component regulatory system</keyword>
<dbReference type="SUPFAM" id="SSF55785">
    <property type="entry name" value="PYP-like sensor domain (PAS domain)"/>
    <property type="match status" value="3"/>
</dbReference>
<dbReference type="EC" id="2.7.13.3" evidence="2"/>
<dbReference type="InterPro" id="IPR003594">
    <property type="entry name" value="HATPase_dom"/>
</dbReference>
<dbReference type="InterPro" id="IPR035965">
    <property type="entry name" value="PAS-like_dom_sf"/>
</dbReference>
<dbReference type="PRINTS" id="PR00344">
    <property type="entry name" value="BCTRLSENSOR"/>
</dbReference>
<accession>A0A4R3MUI5</accession>
<dbReference type="Pfam" id="PF08448">
    <property type="entry name" value="PAS_4"/>
    <property type="match status" value="2"/>
</dbReference>
<evidence type="ECO:0000256" key="3">
    <source>
        <dbReference type="ARBA" id="ARBA00022553"/>
    </source>
</evidence>
<feature type="domain" description="Response regulatory" evidence="16">
    <location>
        <begin position="989"/>
        <end position="1112"/>
    </location>
</feature>
<feature type="modified residue" description="4-aspartylphosphate" evidence="12">
    <location>
        <position position="1043"/>
    </location>
</feature>
<keyword evidence="14" id="KW-0812">Transmembrane</keyword>
<dbReference type="RefSeq" id="WP_132977928.1">
    <property type="nucleotide sequence ID" value="NZ_SMAO01000008.1"/>
</dbReference>
<keyword evidence="5" id="KW-0547">Nucleotide-binding</keyword>
<dbReference type="NCBIfam" id="TIGR00229">
    <property type="entry name" value="sensory_box"/>
    <property type="match status" value="3"/>
</dbReference>
<dbReference type="CDD" id="cd17546">
    <property type="entry name" value="REC_hyHK_CKI1_RcsC-like"/>
    <property type="match status" value="1"/>
</dbReference>
<evidence type="ECO:0000256" key="8">
    <source>
        <dbReference type="ARBA" id="ARBA00023012"/>
    </source>
</evidence>
<dbReference type="CDD" id="cd00082">
    <property type="entry name" value="HisKA"/>
    <property type="match status" value="1"/>
</dbReference>
<evidence type="ECO:0000256" key="11">
    <source>
        <dbReference type="PROSITE-ProRule" id="PRU00110"/>
    </source>
</evidence>
<dbReference type="GO" id="GO:0005524">
    <property type="term" value="F:ATP binding"/>
    <property type="evidence" value="ECO:0007669"/>
    <property type="project" value="UniProtKB-KW"/>
</dbReference>
<dbReference type="EMBL" id="SMAO01000008">
    <property type="protein sequence ID" value="TCT19407.1"/>
    <property type="molecule type" value="Genomic_DNA"/>
</dbReference>
<evidence type="ECO:0000256" key="9">
    <source>
        <dbReference type="ARBA" id="ARBA00064003"/>
    </source>
</evidence>
<evidence type="ECO:0000259" key="17">
    <source>
        <dbReference type="PROSITE" id="PS50112"/>
    </source>
</evidence>
<dbReference type="SUPFAM" id="SSF55874">
    <property type="entry name" value="ATPase domain of HSP90 chaperone/DNA topoisomerase II/histidine kinase"/>
    <property type="match status" value="1"/>
</dbReference>
<evidence type="ECO:0000256" key="10">
    <source>
        <dbReference type="ARBA" id="ARBA00068150"/>
    </source>
</evidence>
<feature type="transmembrane region" description="Helical" evidence="14">
    <location>
        <begin position="30"/>
        <end position="49"/>
    </location>
</feature>
<comment type="subunit">
    <text evidence="9">At low DSF concentrations, interacts with RpfF.</text>
</comment>
<evidence type="ECO:0000259" key="16">
    <source>
        <dbReference type="PROSITE" id="PS50110"/>
    </source>
</evidence>
<dbReference type="SUPFAM" id="SSF52172">
    <property type="entry name" value="CheY-like"/>
    <property type="match status" value="2"/>
</dbReference>
<comment type="caution">
    <text evidence="19">The sequence shown here is derived from an EMBL/GenBank/DDBJ whole genome shotgun (WGS) entry which is preliminary data.</text>
</comment>
<dbReference type="Pfam" id="PF02518">
    <property type="entry name" value="HATPase_c"/>
    <property type="match status" value="1"/>
</dbReference>
<dbReference type="PANTHER" id="PTHR45339">
    <property type="entry name" value="HYBRID SIGNAL TRANSDUCTION HISTIDINE KINASE J"/>
    <property type="match status" value="1"/>
</dbReference>
<dbReference type="Pfam" id="PF00512">
    <property type="entry name" value="HisKA"/>
    <property type="match status" value="1"/>
</dbReference>
<feature type="modified residue" description="4-aspartylphosphate" evidence="12">
    <location>
        <position position="1186"/>
    </location>
</feature>
<dbReference type="InterPro" id="IPR003661">
    <property type="entry name" value="HisK_dim/P_dom"/>
</dbReference>
<feature type="domain" description="Histidine kinase" evidence="15">
    <location>
        <begin position="743"/>
        <end position="964"/>
    </location>
</feature>
<dbReference type="InterPro" id="IPR001610">
    <property type="entry name" value="PAC"/>
</dbReference>
<dbReference type="Pfam" id="PF08447">
    <property type="entry name" value="PAS_3"/>
    <property type="match status" value="1"/>
</dbReference>
<keyword evidence="6" id="KW-0418">Kinase</keyword>
<proteinExistence type="predicted"/>
<evidence type="ECO:0000256" key="5">
    <source>
        <dbReference type="ARBA" id="ARBA00022741"/>
    </source>
</evidence>
<keyword evidence="14" id="KW-0472">Membrane</keyword>
<gene>
    <name evidence="19" type="ORF">EDC35_10813</name>
</gene>
<dbReference type="Gene3D" id="3.40.50.2300">
    <property type="match status" value="2"/>
</dbReference>
<evidence type="ECO:0000256" key="13">
    <source>
        <dbReference type="SAM" id="MobiDB-lite"/>
    </source>
</evidence>
<dbReference type="InterPro" id="IPR000014">
    <property type="entry name" value="PAS"/>
</dbReference>
<dbReference type="PROSITE" id="PS50109">
    <property type="entry name" value="HIS_KIN"/>
    <property type="match status" value="1"/>
</dbReference>
<dbReference type="InterPro" id="IPR004358">
    <property type="entry name" value="Sig_transdc_His_kin-like_C"/>
</dbReference>
<dbReference type="PANTHER" id="PTHR45339:SF3">
    <property type="entry name" value="HISTIDINE KINASE"/>
    <property type="match status" value="1"/>
</dbReference>
<dbReference type="SMART" id="SM00091">
    <property type="entry name" value="PAS"/>
    <property type="match status" value="3"/>
</dbReference>
<feature type="modified residue" description="Phosphohistidine" evidence="11">
    <location>
        <position position="1330"/>
    </location>
</feature>
<evidence type="ECO:0000313" key="19">
    <source>
        <dbReference type="EMBL" id="TCT19407.1"/>
    </source>
</evidence>
<dbReference type="Proteomes" id="UP000295717">
    <property type="component" value="Unassembled WGS sequence"/>
</dbReference>
<dbReference type="FunFam" id="1.10.287.130:FF:000002">
    <property type="entry name" value="Two-component osmosensing histidine kinase"/>
    <property type="match status" value="1"/>
</dbReference>
<dbReference type="PROSITE" id="PS50110">
    <property type="entry name" value="RESPONSE_REGULATORY"/>
    <property type="match status" value="2"/>
</dbReference>
<comment type="catalytic activity">
    <reaction evidence="1">
        <text>ATP + protein L-histidine = ADP + protein N-phospho-L-histidine.</text>
        <dbReference type="EC" id="2.7.13.3"/>
    </reaction>
</comment>
<dbReference type="CDD" id="cd00130">
    <property type="entry name" value="PAS"/>
    <property type="match status" value="2"/>
</dbReference>
<feature type="domain" description="PAS" evidence="17">
    <location>
        <begin position="352"/>
        <end position="422"/>
    </location>
</feature>
<keyword evidence="3 12" id="KW-0597">Phosphoprotein</keyword>
<dbReference type="SUPFAM" id="SSF47384">
    <property type="entry name" value="Homodimeric domain of signal transducing histidine kinase"/>
    <property type="match status" value="1"/>
</dbReference>
<dbReference type="Gene3D" id="1.20.120.160">
    <property type="entry name" value="HPT domain"/>
    <property type="match status" value="1"/>
</dbReference>
<evidence type="ECO:0000259" key="18">
    <source>
        <dbReference type="PROSITE" id="PS50894"/>
    </source>
</evidence>
<dbReference type="InterPro" id="IPR011006">
    <property type="entry name" value="CheY-like_superfamily"/>
</dbReference>
<keyword evidence="7" id="KW-0067">ATP-binding</keyword>
<dbReference type="CDD" id="cd12914">
    <property type="entry name" value="PDC1_DGC_like"/>
    <property type="match status" value="1"/>
</dbReference>
<dbReference type="OrthoDB" id="5555106at2"/>
<organism evidence="19 20">
    <name type="scientific">Thiobaca trueperi</name>
    <dbReference type="NCBI Taxonomy" id="127458"/>
    <lineage>
        <taxon>Bacteria</taxon>
        <taxon>Pseudomonadati</taxon>
        <taxon>Pseudomonadota</taxon>
        <taxon>Gammaproteobacteria</taxon>
        <taxon>Chromatiales</taxon>
        <taxon>Chromatiaceae</taxon>
        <taxon>Thiobaca</taxon>
    </lineage>
</organism>
<evidence type="ECO:0000313" key="20">
    <source>
        <dbReference type="Proteomes" id="UP000295717"/>
    </source>
</evidence>